<keyword evidence="1" id="KW-0812">Transmembrane</keyword>
<keyword evidence="1" id="KW-1133">Transmembrane helix</keyword>
<comment type="caution">
    <text evidence="2">The sequence shown here is derived from an EMBL/GenBank/DDBJ whole genome shotgun (WGS) entry which is preliminary data.</text>
</comment>
<proteinExistence type="predicted"/>
<sequence length="185" mass="19689">MGGLFVLTSLKEQGSLRMLRFYPYFFLAVAAIGLVLLTIVYSGAAGQPEAITGNRDADGQRLSLEDLEAGTPESFPVEPDAKVVEITREGRDSKGSLTMAGSDSTVTITGTIAGLFDTQGLFITLRTACDSDEVITGLDVTENMSVSGTVQLSLAQLLERTPHLVIRSQEEQLLCTALSNENGSV</sequence>
<protein>
    <submittedName>
        <fullName evidence="2">Uncharacterized protein</fullName>
    </submittedName>
</protein>
<gene>
    <name evidence="2" type="ORF">TR69_WS6001000117</name>
</gene>
<evidence type="ECO:0000313" key="2">
    <source>
        <dbReference type="EMBL" id="KXK27244.1"/>
    </source>
</evidence>
<dbReference type="STRING" id="1617426.TR69_WS6001000117"/>
<reference evidence="2 3" key="1">
    <citation type="submission" date="2015-02" db="EMBL/GenBank/DDBJ databases">
        <title>Improved understanding of the partial-nitritation anammox process through 23 genomes representing the majority of the microbial community.</title>
        <authorList>
            <person name="Speth D.R."/>
            <person name="In T Zandt M."/>
            <person name="Guerrero Cruz S."/>
            <person name="Jetten M.S."/>
            <person name="Dutilh B.E."/>
        </authorList>
    </citation>
    <scope>NUCLEOTIDE SEQUENCE [LARGE SCALE GENOMIC DNA]</scope>
    <source>
        <strain evidence="2">OLB20</strain>
    </source>
</reference>
<evidence type="ECO:0000256" key="1">
    <source>
        <dbReference type="SAM" id="Phobius"/>
    </source>
</evidence>
<feature type="transmembrane region" description="Helical" evidence="1">
    <location>
        <begin position="21"/>
        <end position="41"/>
    </location>
</feature>
<dbReference type="EMBL" id="JYNZ01000002">
    <property type="protein sequence ID" value="KXK27244.1"/>
    <property type="molecule type" value="Genomic_DNA"/>
</dbReference>
<dbReference type="Proteomes" id="UP000070457">
    <property type="component" value="Unassembled WGS sequence"/>
</dbReference>
<evidence type="ECO:0000313" key="3">
    <source>
        <dbReference type="Proteomes" id="UP000070457"/>
    </source>
</evidence>
<accession>A0A136M012</accession>
<keyword evidence="1" id="KW-0472">Membrane</keyword>
<organism evidence="2 3">
    <name type="scientific">candidate division WS6 bacterium OLB20</name>
    <dbReference type="NCBI Taxonomy" id="1617426"/>
    <lineage>
        <taxon>Bacteria</taxon>
        <taxon>Candidatus Dojkabacteria</taxon>
    </lineage>
</organism>
<dbReference type="AlphaFoldDB" id="A0A136M012"/>
<name>A0A136M012_9BACT</name>